<evidence type="ECO:0000313" key="4">
    <source>
        <dbReference type="Proteomes" id="UP000828390"/>
    </source>
</evidence>
<dbReference type="Proteomes" id="UP000828390">
    <property type="component" value="Unassembled WGS sequence"/>
</dbReference>
<dbReference type="InterPro" id="IPR041228">
    <property type="entry name" value="Dynein_C"/>
</dbReference>
<feature type="domain" description="Dynein heavy chain AAA lid" evidence="1">
    <location>
        <begin position="27"/>
        <end position="166"/>
    </location>
</feature>
<gene>
    <name evidence="3" type="ORF">DPMN_185036</name>
</gene>
<dbReference type="InterPro" id="IPR026983">
    <property type="entry name" value="DHC"/>
</dbReference>
<dbReference type="InterPro" id="IPR041658">
    <property type="entry name" value="AAA_lid_11"/>
</dbReference>
<dbReference type="FunFam" id="1.20.1270.280:FF:000007">
    <property type="entry name" value="dynein heavy chain 2, axonemal"/>
    <property type="match status" value="1"/>
</dbReference>
<name>A0A9D4DL50_DREPO</name>
<dbReference type="GO" id="GO:0045505">
    <property type="term" value="F:dynein intermediate chain binding"/>
    <property type="evidence" value="ECO:0007669"/>
    <property type="project" value="InterPro"/>
</dbReference>
<reference evidence="3" key="1">
    <citation type="journal article" date="2019" name="bioRxiv">
        <title>The Genome of the Zebra Mussel, Dreissena polymorpha: A Resource for Invasive Species Research.</title>
        <authorList>
            <person name="McCartney M.A."/>
            <person name="Auch B."/>
            <person name="Kono T."/>
            <person name="Mallez S."/>
            <person name="Zhang Y."/>
            <person name="Obille A."/>
            <person name="Becker A."/>
            <person name="Abrahante J.E."/>
            <person name="Garbe J."/>
            <person name="Badalamenti J.P."/>
            <person name="Herman A."/>
            <person name="Mangelson H."/>
            <person name="Liachko I."/>
            <person name="Sullivan S."/>
            <person name="Sone E.D."/>
            <person name="Koren S."/>
            <person name="Silverstein K.A.T."/>
            <person name="Beckman K.B."/>
            <person name="Gohl D.M."/>
        </authorList>
    </citation>
    <scope>NUCLEOTIDE SEQUENCE</scope>
    <source>
        <strain evidence="3">Duluth1</strain>
        <tissue evidence="3">Whole animal</tissue>
    </source>
</reference>
<dbReference type="Gene3D" id="3.10.490.20">
    <property type="match status" value="1"/>
</dbReference>
<organism evidence="3 4">
    <name type="scientific">Dreissena polymorpha</name>
    <name type="common">Zebra mussel</name>
    <name type="synonym">Mytilus polymorpha</name>
    <dbReference type="NCBI Taxonomy" id="45954"/>
    <lineage>
        <taxon>Eukaryota</taxon>
        <taxon>Metazoa</taxon>
        <taxon>Spiralia</taxon>
        <taxon>Lophotrochozoa</taxon>
        <taxon>Mollusca</taxon>
        <taxon>Bivalvia</taxon>
        <taxon>Autobranchia</taxon>
        <taxon>Heteroconchia</taxon>
        <taxon>Euheterodonta</taxon>
        <taxon>Imparidentia</taxon>
        <taxon>Neoheterodontei</taxon>
        <taxon>Myida</taxon>
        <taxon>Dreissenoidea</taxon>
        <taxon>Dreissenidae</taxon>
        <taxon>Dreissena</taxon>
    </lineage>
</organism>
<sequence length="452" mass="51582">GLKANLKRLYNLITEQQFSRCHKQDKYKKLLFALCYFHSVLLERKKFLMLGWNIAYEFNDSDFEVSENLLSIYLDDYDESPWDALKYLIAGINYGGHVTDEWDRRLLMTYIADFFNDNSINTPFFQLSTLVTYYIPKDGPLSSYKEYVSMLPNIDHPEAFGQHPNADIQSQIQETRLMFDTLLSLQPQISSVAGESREDKVLELSANIYKQIPENIDYDNTVKILSIDPSPINVVLLQEIQRYNALLVEIRKSLKDLDMGIQGLVVMTVELESIFICIYDGRVPPSWLKAYPSLKPLAAWTRDLVQLGDHSPPAEYLLDVRLSARLNNVSIDSLSWEFSVMTVDDTNITGPPKNQYLVSLDDKKNVPTVGIKPVASLFARGTPYPLCNSGNPMGLFLQGAGWDKKNQCLIEATPMQLVCQIPTIHFKPVENKKKSPDHWAKRGTALLMSLDY</sequence>
<evidence type="ECO:0000313" key="3">
    <source>
        <dbReference type="EMBL" id="KAH3750510.1"/>
    </source>
</evidence>
<dbReference type="Gene3D" id="1.20.1270.280">
    <property type="match status" value="1"/>
</dbReference>
<dbReference type="GO" id="GO:0051959">
    <property type="term" value="F:dynein light intermediate chain binding"/>
    <property type="evidence" value="ECO:0007669"/>
    <property type="project" value="InterPro"/>
</dbReference>
<dbReference type="PANTHER" id="PTHR22878">
    <property type="entry name" value="DYNEIN HEAVY CHAIN 6, AXONEMAL-LIKE-RELATED"/>
    <property type="match status" value="1"/>
</dbReference>
<dbReference type="Pfam" id="PF18199">
    <property type="entry name" value="Dynein_C"/>
    <property type="match status" value="2"/>
</dbReference>
<accession>A0A9D4DL50</accession>
<dbReference type="EMBL" id="JAIWYP010000010">
    <property type="protein sequence ID" value="KAH3750510.1"/>
    <property type="molecule type" value="Genomic_DNA"/>
</dbReference>
<dbReference type="Gene3D" id="1.10.8.720">
    <property type="entry name" value="Region D6 of dynein motor"/>
    <property type="match status" value="1"/>
</dbReference>
<reference evidence="3" key="2">
    <citation type="submission" date="2020-11" db="EMBL/GenBank/DDBJ databases">
        <authorList>
            <person name="McCartney M.A."/>
            <person name="Auch B."/>
            <person name="Kono T."/>
            <person name="Mallez S."/>
            <person name="Becker A."/>
            <person name="Gohl D.M."/>
            <person name="Silverstein K.A.T."/>
            <person name="Koren S."/>
            <person name="Bechman K.B."/>
            <person name="Herman A."/>
            <person name="Abrahante J.E."/>
            <person name="Garbe J."/>
        </authorList>
    </citation>
    <scope>NUCLEOTIDE SEQUENCE</scope>
    <source>
        <strain evidence="3">Duluth1</strain>
        <tissue evidence="3">Whole animal</tissue>
    </source>
</reference>
<evidence type="ECO:0000259" key="2">
    <source>
        <dbReference type="Pfam" id="PF18199"/>
    </source>
</evidence>
<dbReference type="AlphaFoldDB" id="A0A9D4DL50"/>
<dbReference type="GO" id="GO:0030286">
    <property type="term" value="C:dynein complex"/>
    <property type="evidence" value="ECO:0007669"/>
    <property type="project" value="InterPro"/>
</dbReference>
<dbReference type="Pfam" id="PF18198">
    <property type="entry name" value="AAA_lid_11"/>
    <property type="match status" value="1"/>
</dbReference>
<proteinExistence type="predicted"/>
<dbReference type="GO" id="GO:0007018">
    <property type="term" value="P:microtubule-based movement"/>
    <property type="evidence" value="ECO:0007669"/>
    <property type="project" value="InterPro"/>
</dbReference>
<dbReference type="InterPro" id="IPR042219">
    <property type="entry name" value="AAA_lid_11_sf"/>
</dbReference>
<evidence type="ECO:0000259" key="1">
    <source>
        <dbReference type="Pfam" id="PF18198"/>
    </source>
</evidence>
<dbReference type="FunFam" id="1.10.8.720:FF:000008">
    <property type="entry name" value="Dynein axonemal heavy chain 2"/>
    <property type="match status" value="1"/>
</dbReference>
<dbReference type="PANTHER" id="PTHR22878:SF68">
    <property type="entry name" value="DYNEIN HEAVY CHAIN 6, AXONEMAL-LIKE"/>
    <property type="match status" value="1"/>
</dbReference>
<feature type="domain" description="Dynein heavy chain C-terminal" evidence="2">
    <location>
        <begin position="394"/>
        <end position="435"/>
    </location>
</feature>
<dbReference type="InterPro" id="IPR043160">
    <property type="entry name" value="Dynein_C_barrel"/>
</dbReference>
<evidence type="ECO:0008006" key="5">
    <source>
        <dbReference type="Google" id="ProtNLM"/>
    </source>
</evidence>
<feature type="non-terminal residue" evidence="3">
    <location>
        <position position="452"/>
    </location>
</feature>
<protein>
    <recommendedName>
        <fullName evidence="5">Dynein heavy chain</fullName>
    </recommendedName>
</protein>
<comment type="caution">
    <text evidence="3">The sequence shown here is derived from an EMBL/GenBank/DDBJ whole genome shotgun (WGS) entry which is preliminary data.</text>
</comment>
<keyword evidence="4" id="KW-1185">Reference proteome</keyword>
<feature type="domain" description="Dynein heavy chain C-terminal" evidence="2">
    <location>
        <begin position="173"/>
        <end position="306"/>
    </location>
</feature>